<dbReference type="GO" id="GO:0005506">
    <property type="term" value="F:iron ion binding"/>
    <property type="evidence" value="ECO:0007669"/>
    <property type="project" value="TreeGrafter"/>
</dbReference>
<dbReference type="Gene3D" id="2.30.30.140">
    <property type="match status" value="1"/>
</dbReference>
<organism evidence="2 3">
    <name type="scientific">Natronincola peptidivorans</name>
    <dbReference type="NCBI Taxonomy" id="426128"/>
    <lineage>
        <taxon>Bacteria</taxon>
        <taxon>Bacillati</taxon>
        <taxon>Bacillota</taxon>
        <taxon>Clostridia</taxon>
        <taxon>Peptostreptococcales</taxon>
        <taxon>Natronincolaceae</taxon>
        <taxon>Natronincola</taxon>
    </lineage>
</organism>
<dbReference type="GO" id="GO:0051604">
    <property type="term" value="P:protein maturation"/>
    <property type="evidence" value="ECO:0007669"/>
    <property type="project" value="TreeGrafter"/>
</dbReference>
<dbReference type="OrthoDB" id="9806017at2"/>
<name>A0A1I0CJ65_9FIRM</name>
<accession>A0A1I0CJ65</accession>
<dbReference type="STRING" id="426128.SAMN05660297_01686"/>
<dbReference type="PRINTS" id="PR00445">
    <property type="entry name" value="HUPFHYPC"/>
</dbReference>
<evidence type="ECO:0000313" key="3">
    <source>
        <dbReference type="Proteomes" id="UP000199568"/>
    </source>
</evidence>
<protein>
    <submittedName>
        <fullName evidence="2">Hydrogenase expression/formation protein HypC</fullName>
    </submittedName>
</protein>
<dbReference type="AlphaFoldDB" id="A0A1I0CJ65"/>
<comment type="similarity">
    <text evidence="1">Belongs to the HupF/HypC family.</text>
</comment>
<evidence type="ECO:0000313" key="2">
    <source>
        <dbReference type="EMBL" id="SET19484.1"/>
    </source>
</evidence>
<dbReference type="Pfam" id="PF01455">
    <property type="entry name" value="HupF_HypC"/>
    <property type="match status" value="1"/>
</dbReference>
<dbReference type="NCBIfam" id="TIGR00074">
    <property type="entry name" value="hypC_hupF"/>
    <property type="match status" value="1"/>
</dbReference>
<reference evidence="2 3" key="1">
    <citation type="submission" date="2016-10" db="EMBL/GenBank/DDBJ databases">
        <authorList>
            <person name="de Groot N.N."/>
        </authorList>
    </citation>
    <scope>NUCLEOTIDE SEQUENCE [LARGE SCALE GENOMIC DNA]</scope>
    <source>
        <strain evidence="2 3">DSM 18979</strain>
    </source>
</reference>
<dbReference type="Proteomes" id="UP000199568">
    <property type="component" value="Unassembled WGS sequence"/>
</dbReference>
<dbReference type="GO" id="GO:1902670">
    <property type="term" value="F:carbon dioxide binding"/>
    <property type="evidence" value="ECO:0007669"/>
    <property type="project" value="TreeGrafter"/>
</dbReference>
<evidence type="ECO:0000256" key="1">
    <source>
        <dbReference type="ARBA" id="ARBA00006018"/>
    </source>
</evidence>
<dbReference type="EMBL" id="FOHU01000005">
    <property type="protein sequence ID" value="SET19484.1"/>
    <property type="molecule type" value="Genomic_DNA"/>
</dbReference>
<sequence length="77" mass="8516">MCIAVPGEVIELFPPEGRVKIMGVETTVNIQLIDDLKAGEHVLIHAGCAIEKINQNYYNDLLDIFKSMVDGNEKEDG</sequence>
<gene>
    <name evidence="2" type="ORF">SAMN05660297_01686</name>
</gene>
<dbReference type="PANTHER" id="PTHR35177">
    <property type="entry name" value="HYDROGENASE MATURATION FACTOR HYBG"/>
    <property type="match status" value="1"/>
</dbReference>
<proteinExistence type="inferred from homology"/>
<dbReference type="SUPFAM" id="SSF159127">
    <property type="entry name" value="HupF/HypC-like"/>
    <property type="match status" value="1"/>
</dbReference>
<dbReference type="RefSeq" id="WP_090442172.1">
    <property type="nucleotide sequence ID" value="NZ_FOHU01000005.1"/>
</dbReference>
<dbReference type="InterPro" id="IPR001109">
    <property type="entry name" value="Hydrogenase_HupF/HypC"/>
</dbReference>
<keyword evidence="3" id="KW-1185">Reference proteome</keyword>
<dbReference type="PANTHER" id="PTHR35177:SF2">
    <property type="entry name" value="HYDROGENASE MATURATION FACTOR HYBG"/>
    <property type="match status" value="1"/>
</dbReference>